<dbReference type="RefSeq" id="WP_249830787.1">
    <property type="nucleotide sequence ID" value="NZ_JAMGBE010000001.1"/>
</dbReference>
<gene>
    <name evidence="2" type="ORF">LZ538_04510</name>
</gene>
<evidence type="ECO:0000313" key="3">
    <source>
        <dbReference type="Proteomes" id="UP001165342"/>
    </source>
</evidence>
<dbReference type="Proteomes" id="UP001165342">
    <property type="component" value="Unassembled WGS sequence"/>
</dbReference>
<keyword evidence="1" id="KW-0732">Signal</keyword>
<feature type="chain" id="PRO_5047175017" description="Secreted protein" evidence="1">
    <location>
        <begin position="24"/>
        <end position="63"/>
    </location>
</feature>
<reference evidence="2" key="1">
    <citation type="submission" date="2022-05" db="EMBL/GenBank/DDBJ databases">
        <authorList>
            <person name="Jo J.-H."/>
            <person name="Im W.-T."/>
        </authorList>
    </citation>
    <scope>NUCLEOTIDE SEQUENCE</scope>
    <source>
        <strain evidence="2">SE220</strain>
    </source>
</reference>
<proteinExistence type="predicted"/>
<evidence type="ECO:0000256" key="1">
    <source>
        <dbReference type="SAM" id="SignalP"/>
    </source>
</evidence>
<accession>A0ABT0S0Z5</accession>
<comment type="caution">
    <text evidence="2">The sequence shown here is derived from an EMBL/GenBank/DDBJ whole genome shotgun (WGS) entry which is preliminary data.</text>
</comment>
<organism evidence="2 3">
    <name type="scientific">Sphingomonas hankyongi</name>
    <dbReference type="NCBI Taxonomy" id="2908209"/>
    <lineage>
        <taxon>Bacteria</taxon>
        <taxon>Pseudomonadati</taxon>
        <taxon>Pseudomonadota</taxon>
        <taxon>Alphaproteobacteria</taxon>
        <taxon>Sphingomonadales</taxon>
        <taxon>Sphingomonadaceae</taxon>
        <taxon>Sphingomonas</taxon>
    </lineage>
</organism>
<evidence type="ECO:0008006" key="4">
    <source>
        <dbReference type="Google" id="ProtNLM"/>
    </source>
</evidence>
<keyword evidence="3" id="KW-1185">Reference proteome</keyword>
<protein>
    <recommendedName>
        <fullName evidence="4">Secreted protein</fullName>
    </recommendedName>
</protein>
<name>A0ABT0S0Z5_9SPHN</name>
<sequence length="63" mass="6497">MRMCLIALTLSCALSACATTQQASQSSAEECSLVDQDATGTKITKKQECNDSSGSQGAAAPQR</sequence>
<dbReference type="EMBL" id="JAMGBE010000001">
    <property type="protein sequence ID" value="MCL6729319.1"/>
    <property type="molecule type" value="Genomic_DNA"/>
</dbReference>
<dbReference type="PROSITE" id="PS51257">
    <property type="entry name" value="PROKAR_LIPOPROTEIN"/>
    <property type="match status" value="1"/>
</dbReference>
<evidence type="ECO:0000313" key="2">
    <source>
        <dbReference type="EMBL" id="MCL6729319.1"/>
    </source>
</evidence>
<feature type="signal peptide" evidence="1">
    <location>
        <begin position="1"/>
        <end position="23"/>
    </location>
</feature>